<dbReference type="AlphaFoldDB" id="A0A9N9LVL0"/>
<dbReference type="Pfam" id="PF20150">
    <property type="entry name" value="2EXR"/>
    <property type="match status" value="1"/>
</dbReference>
<evidence type="ECO:0000259" key="1">
    <source>
        <dbReference type="Pfam" id="PF20150"/>
    </source>
</evidence>
<protein>
    <recommendedName>
        <fullName evidence="1">2EXR domain-containing protein</fullName>
    </recommendedName>
</protein>
<gene>
    <name evidence="2" type="ORF">HYALB_00013996</name>
</gene>
<dbReference type="Proteomes" id="UP000701801">
    <property type="component" value="Unassembled WGS sequence"/>
</dbReference>
<comment type="caution">
    <text evidence="2">The sequence shown here is derived from an EMBL/GenBank/DDBJ whole genome shotgun (WGS) entry which is preliminary data.</text>
</comment>
<organism evidence="2 3">
    <name type="scientific">Hymenoscyphus albidus</name>
    <dbReference type="NCBI Taxonomy" id="595503"/>
    <lineage>
        <taxon>Eukaryota</taxon>
        <taxon>Fungi</taxon>
        <taxon>Dikarya</taxon>
        <taxon>Ascomycota</taxon>
        <taxon>Pezizomycotina</taxon>
        <taxon>Leotiomycetes</taxon>
        <taxon>Helotiales</taxon>
        <taxon>Helotiaceae</taxon>
        <taxon>Hymenoscyphus</taxon>
    </lineage>
</organism>
<evidence type="ECO:0000313" key="3">
    <source>
        <dbReference type="Proteomes" id="UP000701801"/>
    </source>
</evidence>
<sequence>MEHLPSDPGGLEVQNLHKKARESLPNHADVEFPQFPELPFELRGIIWEMACLVLRVHIIKDDRPRYILSKSRHCNRSRIDPIFNTCKEAREVVRSLQLDYFRCIGKGYDIGMDRNGDGRRQRNTSEIFSARNHFMIELDTFWFMSDKDFSSRTRLGLFQDVAWYCGKCNQKQDWIIGQEGCVRWRNLTLHSIAIRLNEWKAPSATGYRVLDQLARLEAIWCSMALAIDCRAKEMLIVVEEFGIFDRKQDLIFLSPDERPRRGILEEKAGDFATKPLDFYRSGENMFQSASKEATWAE</sequence>
<reference evidence="2" key="1">
    <citation type="submission" date="2021-07" db="EMBL/GenBank/DDBJ databases">
        <authorList>
            <person name="Durling M."/>
        </authorList>
    </citation>
    <scope>NUCLEOTIDE SEQUENCE</scope>
</reference>
<evidence type="ECO:0000313" key="2">
    <source>
        <dbReference type="EMBL" id="CAG8982025.1"/>
    </source>
</evidence>
<accession>A0A9N9LVL0</accession>
<keyword evidence="3" id="KW-1185">Reference proteome</keyword>
<dbReference type="InterPro" id="IPR045518">
    <property type="entry name" value="2EXR"/>
</dbReference>
<dbReference type="OrthoDB" id="3541236at2759"/>
<dbReference type="EMBL" id="CAJVRM010000552">
    <property type="protein sequence ID" value="CAG8982025.1"/>
    <property type="molecule type" value="Genomic_DNA"/>
</dbReference>
<name>A0A9N9LVL0_9HELO</name>
<feature type="domain" description="2EXR" evidence="1">
    <location>
        <begin position="32"/>
        <end position="105"/>
    </location>
</feature>
<proteinExistence type="predicted"/>